<organism evidence="1">
    <name type="scientific">Anguilla anguilla</name>
    <name type="common">European freshwater eel</name>
    <name type="synonym">Muraena anguilla</name>
    <dbReference type="NCBI Taxonomy" id="7936"/>
    <lineage>
        <taxon>Eukaryota</taxon>
        <taxon>Metazoa</taxon>
        <taxon>Chordata</taxon>
        <taxon>Craniata</taxon>
        <taxon>Vertebrata</taxon>
        <taxon>Euteleostomi</taxon>
        <taxon>Actinopterygii</taxon>
        <taxon>Neopterygii</taxon>
        <taxon>Teleostei</taxon>
        <taxon>Anguilliformes</taxon>
        <taxon>Anguillidae</taxon>
        <taxon>Anguilla</taxon>
    </lineage>
</organism>
<reference evidence="1" key="2">
    <citation type="journal article" date="2015" name="Fish Shellfish Immunol.">
        <title>Early steps in the European eel (Anguilla anguilla)-Vibrio vulnificus interaction in the gills: Role of the RtxA13 toxin.</title>
        <authorList>
            <person name="Callol A."/>
            <person name="Pajuelo D."/>
            <person name="Ebbesson L."/>
            <person name="Teles M."/>
            <person name="MacKenzie S."/>
            <person name="Amaro C."/>
        </authorList>
    </citation>
    <scope>NUCLEOTIDE SEQUENCE</scope>
</reference>
<evidence type="ECO:0000313" key="1">
    <source>
        <dbReference type="EMBL" id="JAH52185.1"/>
    </source>
</evidence>
<proteinExistence type="predicted"/>
<dbReference type="AlphaFoldDB" id="A0A0E9TGY7"/>
<protein>
    <submittedName>
        <fullName evidence="1">Uncharacterized protein</fullName>
    </submittedName>
</protein>
<reference evidence="1" key="1">
    <citation type="submission" date="2014-11" db="EMBL/GenBank/DDBJ databases">
        <authorList>
            <person name="Amaro Gonzalez C."/>
        </authorList>
    </citation>
    <scope>NUCLEOTIDE SEQUENCE</scope>
</reference>
<sequence>MDVLFDWLYKWTLIINFVQHLPSSPLTLRFK</sequence>
<name>A0A0E9TGY7_ANGAN</name>
<dbReference type="EMBL" id="GBXM01056392">
    <property type="protein sequence ID" value="JAH52185.1"/>
    <property type="molecule type" value="Transcribed_RNA"/>
</dbReference>
<accession>A0A0E9TGY7</accession>